<evidence type="ECO:0000313" key="8">
    <source>
        <dbReference type="WBParaSite" id="ECPE_0001122001-mRNA-1"/>
    </source>
</evidence>
<dbReference type="PANTHER" id="PTHR48467">
    <property type="entry name" value="GLUTAMATE SYNTHASE 1 [NADH], CHLOROPLASTIC-LIKE"/>
    <property type="match status" value="1"/>
</dbReference>
<evidence type="ECO:0000313" key="6">
    <source>
        <dbReference type="EMBL" id="VDP88165.1"/>
    </source>
</evidence>
<gene>
    <name evidence="6" type="ORF">ECPE_LOCUS11185</name>
</gene>
<protein>
    <submittedName>
        <fullName evidence="8">Xanthine dehydrogenase</fullName>
    </submittedName>
</protein>
<dbReference type="WBParaSite" id="ECPE_0001122001-mRNA-1">
    <property type="protein sequence ID" value="ECPE_0001122001-mRNA-1"/>
    <property type="gene ID" value="ECPE_0001122001"/>
</dbReference>
<evidence type="ECO:0000256" key="5">
    <source>
        <dbReference type="ARBA" id="ARBA00023002"/>
    </source>
</evidence>
<reference evidence="8" key="1">
    <citation type="submission" date="2016-06" db="UniProtKB">
        <authorList>
            <consortium name="WormBaseParasite"/>
        </authorList>
    </citation>
    <scope>IDENTIFICATION</scope>
</reference>
<dbReference type="GO" id="GO:0016491">
    <property type="term" value="F:oxidoreductase activity"/>
    <property type="evidence" value="ECO:0007669"/>
    <property type="project" value="UniProtKB-KW"/>
</dbReference>
<sequence>MKGSSDFTLPLQGPISDRQTVMVDSDRPTEFLDCGLVVRSIGYRSVQIDSDLPFDQARGVIHSIDSHGHVAEPLHRPVGADASLLYCTGWAKRGAVGVIVDTAMDARETGRTVLHDLAEAELHADPRVTQKPGLQPILSILRERDVRSVSFADWERVDAVERSIGKQLGKPREKLRSVESMLSAAFSEVQRHRNGQT</sequence>
<keyword evidence="2" id="KW-0285">Flavoprotein</keyword>
<organism evidence="8">
    <name type="scientific">Echinostoma caproni</name>
    <dbReference type="NCBI Taxonomy" id="27848"/>
    <lineage>
        <taxon>Eukaryota</taxon>
        <taxon>Metazoa</taxon>
        <taxon>Spiralia</taxon>
        <taxon>Lophotrochozoa</taxon>
        <taxon>Platyhelminthes</taxon>
        <taxon>Trematoda</taxon>
        <taxon>Digenea</taxon>
        <taxon>Plagiorchiida</taxon>
        <taxon>Echinostomata</taxon>
        <taxon>Echinostomatoidea</taxon>
        <taxon>Echinostomatidae</taxon>
        <taxon>Echinostoma</taxon>
    </lineage>
</organism>
<keyword evidence="4" id="KW-0521">NADP</keyword>
<dbReference type="OrthoDB" id="6255550at2759"/>
<name>A0A183AW50_9TREM</name>
<keyword evidence="7" id="KW-1185">Reference proteome</keyword>
<evidence type="ECO:0000256" key="2">
    <source>
        <dbReference type="ARBA" id="ARBA00022630"/>
    </source>
</evidence>
<dbReference type="EMBL" id="UZAN01050351">
    <property type="protein sequence ID" value="VDP88165.1"/>
    <property type="molecule type" value="Genomic_DNA"/>
</dbReference>
<proteinExistence type="predicted"/>
<dbReference type="InterPro" id="IPR055275">
    <property type="entry name" value="Ferredox_Rdtase"/>
</dbReference>
<evidence type="ECO:0000256" key="4">
    <source>
        <dbReference type="ARBA" id="ARBA00022857"/>
    </source>
</evidence>
<dbReference type="Gene3D" id="3.40.50.720">
    <property type="entry name" value="NAD(P)-binding Rossmann-like Domain"/>
    <property type="match status" value="1"/>
</dbReference>
<comment type="cofactor">
    <cofactor evidence="1">
        <name>FAD</name>
        <dbReference type="ChEBI" id="CHEBI:57692"/>
    </cofactor>
</comment>
<reference evidence="6 7" key="2">
    <citation type="submission" date="2018-11" db="EMBL/GenBank/DDBJ databases">
        <authorList>
            <consortium name="Pathogen Informatics"/>
        </authorList>
    </citation>
    <scope>NUCLEOTIDE SEQUENCE [LARGE SCALE GENOMIC DNA]</scope>
    <source>
        <strain evidence="6 7">Egypt</strain>
    </source>
</reference>
<dbReference type="Proteomes" id="UP000272942">
    <property type="component" value="Unassembled WGS sequence"/>
</dbReference>
<accession>A0A183AW50</accession>
<dbReference type="AlphaFoldDB" id="A0A183AW50"/>
<evidence type="ECO:0000256" key="3">
    <source>
        <dbReference type="ARBA" id="ARBA00022827"/>
    </source>
</evidence>
<evidence type="ECO:0000313" key="7">
    <source>
        <dbReference type="Proteomes" id="UP000272942"/>
    </source>
</evidence>
<dbReference type="PANTHER" id="PTHR48467:SF1">
    <property type="entry name" value="GLUTAMATE SYNTHASE 1 [NADH], CHLOROPLASTIC-LIKE"/>
    <property type="match status" value="1"/>
</dbReference>
<keyword evidence="3" id="KW-0274">FAD</keyword>
<keyword evidence="5" id="KW-0560">Oxidoreductase</keyword>
<dbReference type="SUPFAM" id="SSF51971">
    <property type="entry name" value="Nucleotide-binding domain"/>
    <property type="match status" value="1"/>
</dbReference>
<evidence type="ECO:0000256" key="1">
    <source>
        <dbReference type="ARBA" id="ARBA00001974"/>
    </source>
</evidence>